<accession>A0A481Z0Q5</accession>
<sequence>MYIESLEENQELAKNFLIDVCKCLIKDRNLDLNYILYEFTDRRADTISLCDSKLVARVHTKIEAQWILLMFNILSCKGFSPFFIELESFEEDVIDPQTFISEMSFKYPEYSVNEFRKSYQDTLILSMEDMLYYLEKIYPNPIYHIMPDIRQLKEDYEKQI</sequence>
<name>A0A481Z0Q5_9VIRU</name>
<gene>
    <name evidence="1" type="ORF">LCMAC202_06180</name>
</gene>
<protein>
    <submittedName>
        <fullName evidence="1">Uncharacterized protein</fullName>
    </submittedName>
</protein>
<reference evidence="1" key="1">
    <citation type="journal article" date="2019" name="MBio">
        <title>Virus Genomes from Deep Sea Sediments Expand the Ocean Megavirome and Support Independent Origins of Viral Gigantism.</title>
        <authorList>
            <person name="Backstrom D."/>
            <person name="Yutin N."/>
            <person name="Jorgensen S.L."/>
            <person name="Dharamshi J."/>
            <person name="Homa F."/>
            <person name="Zaremba-Niedwiedzka K."/>
            <person name="Spang A."/>
            <person name="Wolf Y.I."/>
            <person name="Koonin E.V."/>
            <person name="Ettema T.J."/>
        </authorList>
    </citation>
    <scope>NUCLEOTIDE SEQUENCE</scope>
</reference>
<dbReference type="EMBL" id="MK500381">
    <property type="protein sequence ID" value="QBK88256.1"/>
    <property type="molecule type" value="Genomic_DNA"/>
</dbReference>
<proteinExistence type="predicted"/>
<evidence type="ECO:0000313" key="1">
    <source>
        <dbReference type="EMBL" id="QBK88256.1"/>
    </source>
</evidence>
<organism evidence="1">
    <name type="scientific">Marseillevirus LCMAC202</name>
    <dbReference type="NCBI Taxonomy" id="2506606"/>
    <lineage>
        <taxon>Viruses</taxon>
        <taxon>Varidnaviria</taxon>
        <taxon>Bamfordvirae</taxon>
        <taxon>Nucleocytoviricota</taxon>
        <taxon>Megaviricetes</taxon>
        <taxon>Pimascovirales</taxon>
        <taxon>Pimascovirales incertae sedis</taxon>
        <taxon>Marseilleviridae</taxon>
    </lineage>
</organism>